<accession>A0A2T8IEJ3</accession>
<dbReference type="AlphaFoldDB" id="A0A2T8IEJ3"/>
<evidence type="ECO:0000313" key="1">
    <source>
        <dbReference type="EMBL" id="PVH36082.1"/>
    </source>
</evidence>
<organism evidence="1">
    <name type="scientific">Panicum hallii</name>
    <dbReference type="NCBI Taxonomy" id="206008"/>
    <lineage>
        <taxon>Eukaryota</taxon>
        <taxon>Viridiplantae</taxon>
        <taxon>Streptophyta</taxon>
        <taxon>Embryophyta</taxon>
        <taxon>Tracheophyta</taxon>
        <taxon>Spermatophyta</taxon>
        <taxon>Magnoliopsida</taxon>
        <taxon>Liliopsida</taxon>
        <taxon>Poales</taxon>
        <taxon>Poaceae</taxon>
        <taxon>PACMAD clade</taxon>
        <taxon>Panicoideae</taxon>
        <taxon>Panicodae</taxon>
        <taxon>Paniceae</taxon>
        <taxon>Panicinae</taxon>
        <taxon>Panicum</taxon>
        <taxon>Panicum sect. Panicum</taxon>
    </lineage>
</organism>
<protein>
    <submittedName>
        <fullName evidence="1">Uncharacterized protein</fullName>
    </submittedName>
</protein>
<sequence length="49" mass="5622">MDLKSRSFNVLCNLLRLHLATLDVWPACSNRNICTWLWLGLAISINSTF</sequence>
<gene>
    <name evidence="1" type="ORF">PAHAL_7G349800</name>
</gene>
<dbReference type="EMBL" id="CM008052">
    <property type="protein sequence ID" value="PVH36082.1"/>
    <property type="molecule type" value="Genomic_DNA"/>
</dbReference>
<proteinExistence type="predicted"/>
<reference evidence="1" key="1">
    <citation type="submission" date="2018-04" db="EMBL/GenBank/DDBJ databases">
        <title>WGS assembly of Panicum hallii.</title>
        <authorList>
            <person name="Lovell J."/>
            <person name="Jenkins J."/>
            <person name="Lowry D."/>
            <person name="Mamidi S."/>
            <person name="Sreedasyam A."/>
            <person name="Weng X."/>
            <person name="Barry K."/>
            <person name="Bonette J."/>
            <person name="Campitelli B."/>
            <person name="Daum C."/>
            <person name="Gordon S."/>
            <person name="Gould B."/>
            <person name="Lipzen A."/>
            <person name="Macqueen A."/>
            <person name="Palacio-Mejia J."/>
            <person name="Plott C."/>
            <person name="Shakirov E."/>
            <person name="Shu S."/>
            <person name="Yoshinaga Y."/>
            <person name="Zane M."/>
            <person name="Rokhsar D."/>
            <person name="Grimwood J."/>
            <person name="Schmutz J."/>
            <person name="Juenger T."/>
        </authorList>
    </citation>
    <scope>NUCLEOTIDE SEQUENCE [LARGE SCALE GENOMIC DNA]</scope>
    <source>
        <strain evidence="1">FIL2</strain>
    </source>
</reference>
<dbReference type="Proteomes" id="UP000243499">
    <property type="component" value="Chromosome 7"/>
</dbReference>
<name>A0A2T8IEJ3_9POAL</name>
<dbReference type="Gramene" id="PVH36082">
    <property type="protein sequence ID" value="PVH36082"/>
    <property type="gene ID" value="PAHAL_7G349800"/>
</dbReference>